<reference evidence="2" key="1">
    <citation type="journal article" date="2021" name="Open Biol.">
        <title>Shared evolutionary footprints suggest mitochondrial oxidative damage underlies multiple complex I losses in fungi.</title>
        <authorList>
            <person name="Schikora-Tamarit M.A."/>
            <person name="Marcet-Houben M."/>
            <person name="Nosek J."/>
            <person name="Gabaldon T."/>
        </authorList>
    </citation>
    <scope>NUCLEOTIDE SEQUENCE</scope>
    <source>
        <strain evidence="2">CBS6075</strain>
    </source>
</reference>
<gene>
    <name evidence="2" type="ORF">OGAPHI_001469</name>
</gene>
<feature type="region of interest" description="Disordered" evidence="1">
    <location>
        <begin position="1"/>
        <end position="48"/>
    </location>
</feature>
<evidence type="ECO:0000256" key="1">
    <source>
        <dbReference type="SAM" id="MobiDB-lite"/>
    </source>
</evidence>
<proteinExistence type="predicted"/>
<evidence type="ECO:0000313" key="2">
    <source>
        <dbReference type="EMBL" id="KAH3669348.1"/>
    </source>
</evidence>
<organism evidence="2 3">
    <name type="scientific">Ogataea philodendri</name>
    <dbReference type="NCBI Taxonomy" id="1378263"/>
    <lineage>
        <taxon>Eukaryota</taxon>
        <taxon>Fungi</taxon>
        <taxon>Dikarya</taxon>
        <taxon>Ascomycota</taxon>
        <taxon>Saccharomycotina</taxon>
        <taxon>Pichiomycetes</taxon>
        <taxon>Pichiales</taxon>
        <taxon>Pichiaceae</taxon>
        <taxon>Ogataea</taxon>
    </lineage>
</organism>
<sequence length="221" mass="23168">MSDNASENNHPVVRTGSHGNGSDLGTVSPLTEESHGKSLNPHGRQDVGGERWFKAEISISSSTSAISSPIPASLDIDSPSRRRLIPNTMNSTPAKNWVNLCGIRAGNAWPTTPESTVISTRAANAAENTTALGCFIAMSAATRNVLSPISLTTIMDVDIRNASDSSRGASKSATGPELSFAASAFRLLRWCSKVFSSSLASIDWMVTRSSLSMLLSAATGG</sequence>
<protein>
    <submittedName>
        <fullName evidence="2">Uncharacterized protein</fullName>
    </submittedName>
</protein>
<dbReference type="EMBL" id="JAEUBE010000137">
    <property type="protein sequence ID" value="KAH3669348.1"/>
    <property type="molecule type" value="Genomic_DNA"/>
</dbReference>
<keyword evidence="3" id="KW-1185">Reference proteome</keyword>
<evidence type="ECO:0000313" key="3">
    <source>
        <dbReference type="Proteomes" id="UP000769157"/>
    </source>
</evidence>
<dbReference type="RefSeq" id="XP_046063611.1">
    <property type="nucleotide sequence ID" value="XM_046202234.1"/>
</dbReference>
<comment type="caution">
    <text evidence="2">The sequence shown here is derived from an EMBL/GenBank/DDBJ whole genome shotgun (WGS) entry which is preliminary data.</text>
</comment>
<dbReference type="GeneID" id="70233437"/>
<name>A0A9P8T7M6_9ASCO</name>
<accession>A0A9P8T7M6</accession>
<dbReference type="AlphaFoldDB" id="A0A9P8T7M6"/>
<dbReference type="Proteomes" id="UP000769157">
    <property type="component" value="Unassembled WGS sequence"/>
</dbReference>
<reference evidence="2" key="2">
    <citation type="submission" date="2021-01" db="EMBL/GenBank/DDBJ databases">
        <authorList>
            <person name="Schikora-Tamarit M.A."/>
        </authorList>
    </citation>
    <scope>NUCLEOTIDE SEQUENCE</scope>
    <source>
        <strain evidence="2">CBS6075</strain>
    </source>
</reference>